<comment type="caution">
    <text evidence="2">The sequence shown here is derived from an EMBL/GenBank/DDBJ whole genome shotgun (WGS) entry which is preliminary data.</text>
</comment>
<dbReference type="PROSITE" id="PS50005">
    <property type="entry name" value="TPR"/>
    <property type="match status" value="1"/>
</dbReference>
<evidence type="ECO:0008006" key="4">
    <source>
        <dbReference type="Google" id="ProtNLM"/>
    </source>
</evidence>
<evidence type="ECO:0000313" key="3">
    <source>
        <dbReference type="Proteomes" id="UP000689195"/>
    </source>
</evidence>
<accession>A0A8S1XA43</accession>
<feature type="repeat" description="TPR" evidence="1">
    <location>
        <begin position="94"/>
        <end position="127"/>
    </location>
</feature>
<dbReference type="EMBL" id="CAJJDO010000117">
    <property type="protein sequence ID" value="CAD8197947.1"/>
    <property type="molecule type" value="Genomic_DNA"/>
</dbReference>
<organism evidence="2 3">
    <name type="scientific">Paramecium pentaurelia</name>
    <dbReference type="NCBI Taxonomy" id="43138"/>
    <lineage>
        <taxon>Eukaryota</taxon>
        <taxon>Sar</taxon>
        <taxon>Alveolata</taxon>
        <taxon>Ciliophora</taxon>
        <taxon>Intramacronucleata</taxon>
        <taxon>Oligohymenophorea</taxon>
        <taxon>Peniculida</taxon>
        <taxon>Parameciidae</taxon>
        <taxon>Paramecium</taxon>
    </lineage>
</organism>
<evidence type="ECO:0000256" key="1">
    <source>
        <dbReference type="PROSITE-ProRule" id="PRU00339"/>
    </source>
</evidence>
<keyword evidence="1" id="KW-0802">TPR repeat</keyword>
<proteinExistence type="predicted"/>
<evidence type="ECO:0000313" key="2">
    <source>
        <dbReference type="EMBL" id="CAD8197947.1"/>
    </source>
</evidence>
<dbReference type="InterPro" id="IPR019734">
    <property type="entry name" value="TPR_rpt"/>
</dbReference>
<keyword evidence="3" id="KW-1185">Reference proteome</keyword>
<gene>
    <name evidence="2" type="ORF">PPENT_87.1.T1170012</name>
</gene>
<dbReference type="OrthoDB" id="311088at2759"/>
<protein>
    <recommendedName>
        <fullName evidence="4">Tetratricopeptide repeat protein</fullName>
    </recommendedName>
</protein>
<dbReference type="Proteomes" id="UP000689195">
    <property type="component" value="Unassembled WGS sequence"/>
</dbReference>
<dbReference type="AlphaFoldDB" id="A0A8S1XA43"/>
<sequence>MNMIQNYLKIYINRVINYIGRTSIMRVQNNQINQFQQILIISYLQVIKDTQQSLYQQAHVYDSLLIKLQIRFLKQYDISLTYLHQALLINPNHTFSLDRIGNCLQDQEKYLEALIYYERKLKIQPNDQWTKNQKEFCEEKLKN</sequence>
<name>A0A8S1XA43_9CILI</name>
<reference evidence="2" key="1">
    <citation type="submission" date="2021-01" db="EMBL/GenBank/DDBJ databases">
        <authorList>
            <consortium name="Genoscope - CEA"/>
            <person name="William W."/>
        </authorList>
    </citation>
    <scope>NUCLEOTIDE SEQUENCE</scope>
</reference>